<feature type="domain" description="CSC1/OSCA1-like 7TM region" evidence="10">
    <location>
        <begin position="371"/>
        <end position="653"/>
    </location>
</feature>
<evidence type="ECO:0000259" key="10">
    <source>
        <dbReference type="Pfam" id="PF02714"/>
    </source>
</evidence>
<reference evidence="14" key="1">
    <citation type="submission" date="2014-04" db="EMBL/GenBank/DDBJ databases">
        <title>Evolutionary Origins and Diversification of the Mycorrhizal Mutualists.</title>
        <authorList>
            <consortium name="DOE Joint Genome Institute"/>
            <consortium name="Mycorrhizal Genomics Consortium"/>
            <person name="Kohler A."/>
            <person name="Kuo A."/>
            <person name="Nagy L.G."/>
            <person name="Floudas D."/>
            <person name="Copeland A."/>
            <person name="Barry K.W."/>
            <person name="Cichocki N."/>
            <person name="Veneault-Fourrey C."/>
            <person name="LaButti K."/>
            <person name="Lindquist E.A."/>
            <person name="Lipzen A."/>
            <person name="Lundell T."/>
            <person name="Morin E."/>
            <person name="Murat C."/>
            <person name="Riley R."/>
            <person name="Ohm R."/>
            <person name="Sun H."/>
            <person name="Tunlid A."/>
            <person name="Henrissat B."/>
            <person name="Grigoriev I.V."/>
            <person name="Hibbett D.S."/>
            <person name="Martin F."/>
        </authorList>
    </citation>
    <scope>NUCLEOTIDE SEQUENCE [LARGE SCALE GENOMIC DNA]</scope>
    <source>
        <strain evidence="14">FD-334 SS-4</strain>
    </source>
</reference>
<keyword evidence="3" id="KW-0813">Transport</keyword>
<feature type="transmembrane region" description="Helical" evidence="9">
    <location>
        <begin position="375"/>
        <end position="396"/>
    </location>
</feature>
<feature type="transmembrane region" description="Helical" evidence="9">
    <location>
        <begin position="151"/>
        <end position="174"/>
    </location>
</feature>
<feature type="compositionally biased region" description="Polar residues" evidence="8">
    <location>
        <begin position="891"/>
        <end position="905"/>
    </location>
</feature>
<dbReference type="PANTHER" id="PTHR13018:SF149">
    <property type="entry name" value="DOMAIN PROTEIN, PUTATIVE (AFU_ORTHOLOGUE AFUA_3G11660)-RELATED"/>
    <property type="match status" value="1"/>
</dbReference>
<feature type="domain" description="CSC1/OSCA1-like cytosolic" evidence="12">
    <location>
        <begin position="196"/>
        <end position="359"/>
    </location>
</feature>
<dbReference type="OMA" id="VVCAWAF"/>
<evidence type="ECO:0000256" key="3">
    <source>
        <dbReference type="ARBA" id="ARBA00022448"/>
    </source>
</evidence>
<evidence type="ECO:0000256" key="9">
    <source>
        <dbReference type="SAM" id="Phobius"/>
    </source>
</evidence>
<keyword evidence="7" id="KW-0175">Coiled coil</keyword>
<feature type="coiled-coil region" evidence="7">
    <location>
        <begin position="289"/>
        <end position="316"/>
    </location>
</feature>
<feature type="region of interest" description="Disordered" evidence="8">
    <location>
        <begin position="876"/>
        <end position="1056"/>
    </location>
</feature>
<sequence>MTSIIDNTLSNVNSRTLAPTAVGSQVALMSIVSVVTILLFNFLRPKNKIIYEPKVKYHEGTKPPPRISDSLFGWLPPLIHTKEPELLDKIGLDAVAFLRFLRLLRLLFSGIAIITCGILIPINIIYNLKNVDSTDRDILSMLTIRDVSGSFLYAHVVVSYLITFLIVFCVNLHWKAMVRLRHTWFRSPEYLQSFYARTLQVRRVPKKLQSDEGLTAIFESVKVPYPTTSVHIGRKVGKLPELIDYHNQTVREFEEVLVKYLKGGKIKANRPTIRIGGRCGCGGTKKDAIDFYTAKLKRTEAAIEEYRTQIDTRKAENYGFASMAAVPYAHIVAKMIAGKHPKGTEIELAPNPKDIIWTNMNASDAELARKKTLGFVWLCAVCFFNTVPLFVISVLANLNSLRTYVPFLETWFNDSPFSFAFISGVLPPAISGLFGFFLPVVMRWLSKYMGGLTHSKLDRAVVARYFTFLIISQLIIFTLIGVIFNSVQQIIIQIGKKASFKEIIDNLHELPARINQTYINQASYWLTYFPLRGFLAIFDLAQIINLLWLSFKTRVFGRTPRDIREWTQPPDFQYAVYYSNILFMGAVGLVFAPLAPLVVLAAAIVFWMSSWVYKYQLMFVFVSKVESGGRIWNVVVNRLLVCVILMQLLMLLTIGLQFGFKTFRWISTIPPMFIIVAFKIYINRTYHPAFYYFNPTQEEINEAKIHSERADAKNNKLEKRFGHPALHTDLFTPMLHKNMMPLLSEVYQGRIGTDHAKLDEYGGQSMEAQVLPGGIKIAAIDQRDLEYDPALYQRDRGELDSDARSIAATEIFGKPRTHHPNMSSNALKGYLGHGPGTSDIELSKMDSMEEPLLSPTSAAFQAQAFASQHSLPASLYQSSRGEAPLHRPQDRSYSPSPAYASTDNLGRSPVSPYPSSEQSHQSYQSPAHQRQASGNMLANQPVRGQSPGPYNAMGYPPQQQSQQYHARQASGNMLANGRSQSPGPYNVYAPQQQHPQHHARQSSGNVLAEYQRSPASPAPGYQQAPPGLQSQPAQYQQQSQQDSTNMAGRGARRGGY</sequence>
<feature type="region of interest" description="Disordered" evidence="8">
    <location>
        <begin position="810"/>
        <end position="832"/>
    </location>
</feature>
<evidence type="ECO:0000256" key="8">
    <source>
        <dbReference type="SAM" id="MobiDB-lite"/>
    </source>
</evidence>
<keyword evidence="5 9" id="KW-1133">Transmembrane helix</keyword>
<dbReference type="GO" id="GO:0005227">
    <property type="term" value="F:calcium-activated cation channel activity"/>
    <property type="evidence" value="ECO:0007669"/>
    <property type="project" value="InterPro"/>
</dbReference>
<feature type="transmembrane region" description="Helical" evidence="9">
    <location>
        <begin position="597"/>
        <end position="615"/>
    </location>
</feature>
<evidence type="ECO:0000256" key="1">
    <source>
        <dbReference type="ARBA" id="ARBA00004141"/>
    </source>
</evidence>
<dbReference type="AlphaFoldDB" id="A0A0D2QB32"/>
<name>A0A0D2QB32_HYPSF</name>
<keyword evidence="6 9" id="KW-0472">Membrane</keyword>
<gene>
    <name evidence="13" type="ORF">HYPSUDRAFT_33304</name>
</gene>
<feature type="compositionally biased region" description="Low complexity" evidence="8">
    <location>
        <begin position="955"/>
        <end position="970"/>
    </location>
</feature>
<dbReference type="Pfam" id="PF02714">
    <property type="entry name" value="RSN1_7TM"/>
    <property type="match status" value="1"/>
</dbReference>
<evidence type="ECO:0000256" key="5">
    <source>
        <dbReference type="ARBA" id="ARBA00022989"/>
    </source>
</evidence>
<protein>
    <recommendedName>
        <fullName evidence="15">DUF221-domain-containing protein</fullName>
    </recommendedName>
</protein>
<keyword evidence="4 9" id="KW-0812">Transmembrane</keyword>
<evidence type="ECO:0000259" key="12">
    <source>
        <dbReference type="Pfam" id="PF14703"/>
    </source>
</evidence>
<comment type="subcellular location">
    <subcellularLocation>
        <location evidence="1">Membrane</location>
        <topology evidence="1">Multi-pass membrane protein</topology>
    </subcellularLocation>
</comment>
<dbReference type="PANTHER" id="PTHR13018">
    <property type="entry name" value="PROBABLE MEMBRANE PROTEIN DUF221-RELATED"/>
    <property type="match status" value="1"/>
</dbReference>
<feature type="transmembrane region" description="Helical" evidence="9">
    <location>
        <begin position="662"/>
        <end position="682"/>
    </location>
</feature>
<dbReference type="Proteomes" id="UP000054270">
    <property type="component" value="Unassembled WGS sequence"/>
</dbReference>
<feature type="transmembrane region" description="Helical" evidence="9">
    <location>
        <begin position="20"/>
        <end position="43"/>
    </location>
</feature>
<dbReference type="Pfam" id="PF14703">
    <property type="entry name" value="PHM7_cyt"/>
    <property type="match status" value="1"/>
</dbReference>
<evidence type="ECO:0000256" key="6">
    <source>
        <dbReference type="ARBA" id="ARBA00023136"/>
    </source>
</evidence>
<evidence type="ECO:0008006" key="15">
    <source>
        <dbReference type="Google" id="ProtNLM"/>
    </source>
</evidence>
<evidence type="ECO:0000313" key="14">
    <source>
        <dbReference type="Proteomes" id="UP000054270"/>
    </source>
</evidence>
<comment type="similarity">
    <text evidence="2">Belongs to the CSC1 (TC 1.A.17) family.</text>
</comment>
<feature type="compositionally biased region" description="Polar residues" evidence="8">
    <location>
        <begin position="913"/>
        <end position="938"/>
    </location>
</feature>
<evidence type="ECO:0000256" key="4">
    <source>
        <dbReference type="ARBA" id="ARBA00022692"/>
    </source>
</evidence>
<feature type="domain" description="CSC1/OSCA1-like N-terminal transmembrane" evidence="11">
    <location>
        <begin position="22"/>
        <end position="170"/>
    </location>
</feature>
<organism evidence="13 14">
    <name type="scientific">Hypholoma sublateritium (strain FD-334 SS-4)</name>
    <dbReference type="NCBI Taxonomy" id="945553"/>
    <lineage>
        <taxon>Eukaryota</taxon>
        <taxon>Fungi</taxon>
        <taxon>Dikarya</taxon>
        <taxon>Basidiomycota</taxon>
        <taxon>Agaricomycotina</taxon>
        <taxon>Agaricomycetes</taxon>
        <taxon>Agaricomycetidae</taxon>
        <taxon>Agaricales</taxon>
        <taxon>Agaricineae</taxon>
        <taxon>Strophariaceae</taxon>
        <taxon>Hypholoma</taxon>
    </lineage>
</organism>
<dbReference type="InterPro" id="IPR032880">
    <property type="entry name" value="CSC1/OSCA1-like_N"/>
</dbReference>
<evidence type="ECO:0000256" key="2">
    <source>
        <dbReference type="ARBA" id="ARBA00007779"/>
    </source>
</evidence>
<feature type="transmembrane region" description="Helical" evidence="9">
    <location>
        <begin position="462"/>
        <end position="484"/>
    </location>
</feature>
<evidence type="ECO:0000259" key="11">
    <source>
        <dbReference type="Pfam" id="PF13967"/>
    </source>
</evidence>
<evidence type="ECO:0000256" key="7">
    <source>
        <dbReference type="SAM" id="Coils"/>
    </source>
</evidence>
<accession>A0A0D2QB32</accession>
<feature type="compositionally biased region" description="Polar residues" evidence="8">
    <location>
        <begin position="971"/>
        <end position="983"/>
    </location>
</feature>
<feature type="transmembrane region" description="Helical" evidence="9">
    <location>
        <begin position="533"/>
        <end position="551"/>
    </location>
</feature>
<evidence type="ECO:0000313" key="13">
    <source>
        <dbReference type="EMBL" id="KJA28885.1"/>
    </source>
</evidence>
<dbReference type="InterPro" id="IPR045122">
    <property type="entry name" value="Csc1-like"/>
</dbReference>
<feature type="transmembrane region" description="Helical" evidence="9">
    <location>
        <begin position="416"/>
        <end position="441"/>
    </location>
</feature>
<feature type="compositionally biased region" description="Low complexity" evidence="8">
    <location>
        <begin position="1029"/>
        <end position="1043"/>
    </location>
</feature>
<dbReference type="EMBL" id="KN817520">
    <property type="protein sequence ID" value="KJA28885.1"/>
    <property type="molecule type" value="Genomic_DNA"/>
</dbReference>
<dbReference type="InterPro" id="IPR027815">
    <property type="entry name" value="CSC1/OSCA1-like_cyt"/>
</dbReference>
<dbReference type="STRING" id="945553.A0A0D2QB32"/>
<dbReference type="InterPro" id="IPR003864">
    <property type="entry name" value="CSC1/OSCA1-like_7TM"/>
</dbReference>
<feature type="transmembrane region" description="Helical" evidence="9">
    <location>
        <begin position="106"/>
        <end position="126"/>
    </location>
</feature>
<dbReference type="Pfam" id="PF13967">
    <property type="entry name" value="RSN1_TM"/>
    <property type="match status" value="1"/>
</dbReference>
<dbReference type="GO" id="GO:0005886">
    <property type="term" value="C:plasma membrane"/>
    <property type="evidence" value="ECO:0007669"/>
    <property type="project" value="TreeGrafter"/>
</dbReference>
<proteinExistence type="inferred from homology"/>
<feature type="transmembrane region" description="Helical" evidence="9">
    <location>
        <begin position="635"/>
        <end position="656"/>
    </location>
</feature>
<dbReference type="OrthoDB" id="2150324at2759"/>
<keyword evidence="14" id="KW-1185">Reference proteome</keyword>